<dbReference type="InterPro" id="IPR050523">
    <property type="entry name" value="AKR_Detox_Biosynth"/>
</dbReference>
<dbReference type="CDD" id="cd19081">
    <property type="entry name" value="AKR_AKR9C1"/>
    <property type="match status" value="1"/>
</dbReference>
<dbReference type="Gene3D" id="3.20.20.100">
    <property type="entry name" value="NADP-dependent oxidoreductase domain"/>
    <property type="match status" value="1"/>
</dbReference>
<accession>A0A852SKS0</accession>
<dbReference type="GO" id="GO:0005829">
    <property type="term" value="C:cytosol"/>
    <property type="evidence" value="ECO:0007669"/>
    <property type="project" value="TreeGrafter"/>
</dbReference>
<evidence type="ECO:0000313" key="3">
    <source>
        <dbReference type="Proteomes" id="UP000549913"/>
    </source>
</evidence>
<dbReference type="Pfam" id="PF00248">
    <property type="entry name" value="Aldo_ket_red"/>
    <property type="match status" value="1"/>
</dbReference>
<name>A0A852SKS0_9MICO</name>
<proteinExistence type="predicted"/>
<protein>
    <submittedName>
        <fullName evidence="2">Aryl-alcohol dehydrogenase-like predicted oxidoreductase</fullName>
    </submittedName>
</protein>
<feature type="domain" description="NADP-dependent oxidoreductase" evidence="1">
    <location>
        <begin position="8"/>
        <end position="300"/>
    </location>
</feature>
<sequence length="301" mass="32075">MTSLDFGPLVLGGNTFGWTSSREESFAVLDAFVDAGGRSVDTADVYSAWVPGNSGGESETVIGEWFASRGRRDDVVIATKVFSLAERPGLSAANVRAAVDDSLRRLQTDRIDLYYAHRDDESVEQAEYVAVFDELVQAGKIVEAGASNFSADRLRSAVSIANEAGLTAFTVAQDQYNLVDRSFETALQGTLQNLGIVELPYSGLASGFLTGKYRPGQVVDSARAGGASAYLDDPHNVELLGTLDAIAAERSVPVAAVALAWLRQQPTVAAPIASARTVEQLPALVQSFRLELGDEELARLA</sequence>
<evidence type="ECO:0000313" key="2">
    <source>
        <dbReference type="EMBL" id="NYD69705.1"/>
    </source>
</evidence>
<keyword evidence="3" id="KW-1185">Reference proteome</keyword>
<dbReference type="EMBL" id="JACCBM010000001">
    <property type="protein sequence ID" value="NYD69705.1"/>
    <property type="molecule type" value="Genomic_DNA"/>
</dbReference>
<dbReference type="AlphaFoldDB" id="A0A852SKS0"/>
<dbReference type="RefSeq" id="WP_179546982.1">
    <property type="nucleotide sequence ID" value="NZ_BSEW01000001.1"/>
</dbReference>
<dbReference type="PANTHER" id="PTHR43364">
    <property type="entry name" value="NADH-SPECIFIC METHYLGLYOXAL REDUCTASE-RELATED"/>
    <property type="match status" value="1"/>
</dbReference>
<comment type="caution">
    <text evidence="2">The sequence shown here is derived from an EMBL/GenBank/DDBJ whole genome shotgun (WGS) entry which is preliminary data.</text>
</comment>
<gene>
    <name evidence="2" type="ORF">BJ984_000863</name>
</gene>
<organism evidence="2 3">
    <name type="scientific">Herbiconiux flava</name>
    <dbReference type="NCBI Taxonomy" id="881268"/>
    <lineage>
        <taxon>Bacteria</taxon>
        <taxon>Bacillati</taxon>
        <taxon>Actinomycetota</taxon>
        <taxon>Actinomycetes</taxon>
        <taxon>Micrococcales</taxon>
        <taxon>Microbacteriaceae</taxon>
        <taxon>Herbiconiux</taxon>
    </lineage>
</organism>
<dbReference type="InterPro" id="IPR036812">
    <property type="entry name" value="NAD(P)_OxRdtase_dom_sf"/>
</dbReference>
<dbReference type="InterPro" id="IPR023210">
    <property type="entry name" value="NADP_OxRdtase_dom"/>
</dbReference>
<dbReference type="PANTHER" id="PTHR43364:SF6">
    <property type="entry name" value="OXIDOREDUCTASE-RELATED"/>
    <property type="match status" value="1"/>
</dbReference>
<dbReference type="Proteomes" id="UP000549913">
    <property type="component" value="Unassembled WGS sequence"/>
</dbReference>
<dbReference type="SUPFAM" id="SSF51430">
    <property type="entry name" value="NAD(P)-linked oxidoreductase"/>
    <property type="match status" value="1"/>
</dbReference>
<evidence type="ECO:0000259" key="1">
    <source>
        <dbReference type="Pfam" id="PF00248"/>
    </source>
</evidence>
<reference evidence="2 3" key="1">
    <citation type="submission" date="2020-07" db="EMBL/GenBank/DDBJ databases">
        <title>Sequencing the genomes of 1000 actinobacteria strains.</title>
        <authorList>
            <person name="Klenk H.-P."/>
        </authorList>
    </citation>
    <scope>NUCLEOTIDE SEQUENCE [LARGE SCALE GENOMIC DNA]</scope>
    <source>
        <strain evidence="2 3">DSM 26474</strain>
    </source>
</reference>